<accession>A0A843WVS4</accession>
<gene>
    <name evidence="1" type="ORF">Taro_048422</name>
</gene>
<comment type="caution">
    <text evidence="1">The sequence shown here is derived from an EMBL/GenBank/DDBJ whole genome shotgun (WGS) entry which is preliminary data.</text>
</comment>
<dbReference type="AlphaFoldDB" id="A0A843WVS4"/>
<dbReference type="EMBL" id="NMUH01006528">
    <property type="protein sequence ID" value="MQM15473.1"/>
    <property type="molecule type" value="Genomic_DNA"/>
</dbReference>
<dbReference type="Proteomes" id="UP000652761">
    <property type="component" value="Unassembled WGS sequence"/>
</dbReference>
<name>A0A843WVS4_COLES</name>
<sequence>MEVSTALRILSRKLKQKKAKISTSANDSWRIMMIVTENNKLSQFCVTIRIRYFHRRTTWCKLKSKRSTPLNF</sequence>
<evidence type="ECO:0000313" key="1">
    <source>
        <dbReference type="EMBL" id="MQM15473.1"/>
    </source>
</evidence>
<protein>
    <submittedName>
        <fullName evidence="1">Uncharacterized protein</fullName>
    </submittedName>
</protein>
<reference evidence="1" key="1">
    <citation type="submission" date="2017-07" db="EMBL/GenBank/DDBJ databases">
        <title>Taro Niue Genome Assembly and Annotation.</title>
        <authorList>
            <person name="Atibalentja N."/>
            <person name="Keating K."/>
            <person name="Fields C.J."/>
        </authorList>
    </citation>
    <scope>NUCLEOTIDE SEQUENCE</scope>
    <source>
        <strain evidence="1">Niue_2</strain>
        <tissue evidence="1">Leaf</tissue>
    </source>
</reference>
<proteinExistence type="predicted"/>
<organism evidence="1 2">
    <name type="scientific">Colocasia esculenta</name>
    <name type="common">Wild taro</name>
    <name type="synonym">Arum esculentum</name>
    <dbReference type="NCBI Taxonomy" id="4460"/>
    <lineage>
        <taxon>Eukaryota</taxon>
        <taxon>Viridiplantae</taxon>
        <taxon>Streptophyta</taxon>
        <taxon>Embryophyta</taxon>
        <taxon>Tracheophyta</taxon>
        <taxon>Spermatophyta</taxon>
        <taxon>Magnoliopsida</taxon>
        <taxon>Liliopsida</taxon>
        <taxon>Araceae</taxon>
        <taxon>Aroideae</taxon>
        <taxon>Colocasieae</taxon>
        <taxon>Colocasia</taxon>
    </lineage>
</organism>
<keyword evidence="2" id="KW-1185">Reference proteome</keyword>
<evidence type="ECO:0000313" key="2">
    <source>
        <dbReference type="Proteomes" id="UP000652761"/>
    </source>
</evidence>